<keyword evidence="1" id="KW-0812">Transmembrane</keyword>
<protein>
    <submittedName>
        <fullName evidence="2">Uncharacterized protein</fullName>
    </submittedName>
</protein>
<dbReference type="AlphaFoldDB" id="A0A518HD85"/>
<evidence type="ECO:0000313" key="2">
    <source>
        <dbReference type="EMBL" id="QDV38817.1"/>
    </source>
</evidence>
<keyword evidence="3" id="KW-1185">Reference proteome</keyword>
<feature type="transmembrane region" description="Helical" evidence="1">
    <location>
        <begin position="12"/>
        <end position="30"/>
    </location>
</feature>
<keyword evidence="1" id="KW-0472">Membrane</keyword>
<dbReference type="OrthoDB" id="5525782at2"/>
<evidence type="ECO:0000256" key="1">
    <source>
        <dbReference type="SAM" id="Phobius"/>
    </source>
</evidence>
<dbReference type="KEGG" id="tpla:ElP_67740"/>
<dbReference type="RefSeq" id="WP_145277610.1">
    <property type="nucleotide sequence ID" value="NZ_CP036426.1"/>
</dbReference>
<accession>A0A518HD85</accession>
<feature type="transmembrane region" description="Helical" evidence="1">
    <location>
        <begin position="42"/>
        <end position="75"/>
    </location>
</feature>
<gene>
    <name evidence="2" type="ORF">ElP_67740</name>
</gene>
<organism evidence="2 3">
    <name type="scientific">Tautonia plasticadhaerens</name>
    <dbReference type="NCBI Taxonomy" id="2527974"/>
    <lineage>
        <taxon>Bacteria</taxon>
        <taxon>Pseudomonadati</taxon>
        <taxon>Planctomycetota</taxon>
        <taxon>Planctomycetia</taxon>
        <taxon>Isosphaerales</taxon>
        <taxon>Isosphaeraceae</taxon>
        <taxon>Tautonia</taxon>
    </lineage>
</organism>
<dbReference type="Proteomes" id="UP000317835">
    <property type="component" value="Chromosome"/>
</dbReference>
<keyword evidence="1" id="KW-1133">Transmembrane helix</keyword>
<reference evidence="2 3" key="1">
    <citation type="submission" date="2019-02" db="EMBL/GenBank/DDBJ databases">
        <title>Deep-cultivation of Planctomycetes and their phenomic and genomic characterization uncovers novel biology.</title>
        <authorList>
            <person name="Wiegand S."/>
            <person name="Jogler M."/>
            <person name="Boedeker C."/>
            <person name="Pinto D."/>
            <person name="Vollmers J."/>
            <person name="Rivas-Marin E."/>
            <person name="Kohn T."/>
            <person name="Peeters S.H."/>
            <person name="Heuer A."/>
            <person name="Rast P."/>
            <person name="Oberbeckmann S."/>
            <person name="Bunk B."/>
            <person name="Jeske O."/>
            <person name="Meyerdierks A."/>
            <person name="Storesund J.E."/>
            <person name="Kallscheuer N."/>
            <person name="Luecker S."/>
            <person name="Lage O.M."/>
            <person name="Pohl T."/>
            <person name="Merkel B.J."/>
            <person name="Hornburger P."/>
            <person name="Mueller R.-W."/>
            <person name="Bruemmer F."/>
            <person name="Labrenz M."/>
            <person name="Spormann A.M."/>
            <person name="Op den Camp H."/>
            <person name="Overmann J."/>
            <person name="Amann R."/>
            <person name="Jetten M.S.M."/>
            <person name="Mascher T."/>
            <person name="Medema M.H."/>
            <person name="Devos D.P."/>
            <person name="Kaster A.-K."/>
            <person name="Ovreas L."/>
            <person name="Rohde M."/>
            <person name="Galperin M.Y."/>
            <person name="Jogler C."/>
        </authorList>
    </citation>
    <scope>NUCLEOTIDE SEQUENCE [LARGE SCALE GENOMIC DNA]</scope>
    <source>
        <strain evidence="2 3">ElP</strain>
    </source>
</reference>
<dbReference type="EMBL" id="CP036426">
    <property type="protein sequence ID" value="QDV38817.1"/>
    <property type="molecule type" value="Genomic_DNA"/>
</dbReference>
<evidence type="ECO:0000313" key="3">
    <source>
        <dbReference type="Proteomes" id="UP000317835"/>
    </source>
</evidence>
<proteinExistence type="predicted"/>
<sequence>MFSTDDLGTMFSPAKLIGQLLFGTIGLVAFRYGKSQMTWRPVFWGLGLMAFPYAVATTTQLYLVGAALTAGLWFFRE</sequence>
<name>A0A518HD85_9BACT</name>